<protein>
    <submittedName>
        <fullName evidence="3">Methyltransferase domain-containing protein</fullName>
    </submittedName>
</protein>
<dbReference type="Pfam" id="PF13489">
    <property type="entry name" value="Methyltransf_23"/>
    <property type="match status" value="1"/>
</dbReference>
<dbReference type="Gene3D" id="3.40.50.150">
    <property type="entry name" value="Vaccinia Virus protein VP39"/>
    <property type="match status" value="1"/>
</dbReference>
<dbReference type="PANTHER" id="PTHR43591">
    <property type="entry name" value="METHYLTRANSFERASE"/>
    <property type="match status" value="1"/>
</dbReference>
<dbReference type="CDD" id="cd02440">
    <property type="entry name" value="AdoMet_MTases"/>
    <property type="match status" value="1"/>
</dbReference>
<keyword evidence="3" id="KW-0489">Methyltransferase</keyword>
<feature type="region of interest" description="Disordered" evidence="2">
    <location>
        <begin position="1"/>
        <end position="44"/>
    </location>
</feature>
<reference evidence="3" key="1">
    <citation type="submission" date="2023-01" db="EMBL/GenBank/DDBJ databases">
        <title>Colletotrichum chrysophilum M932 genome sequence.</title>
        <authorList>
            <person name="Baroncelli R."/>
        </authorList>
    </citation>
    <scope>NUCLEOTIDE SEQUENCE</scope>
    <source>
        <strain evidence="3">M932</strain>
    </source>
</reference>
<evidence type="ECO:0000313" key="3">
    <source>
        <dbReference type="EMBL" id="KAK1848774.1"/>
    </source>
</evidence>
<keyword evidence="3" id="KW-0808">Transferase</keyword>
<comment type="similarity">
    <text evidence="1">Belongs to the methyltransferase superfamily. LaeA methyltransferase family.</text>
</comment>
<evidence type="ECO:0000256" key="2">
    <source>
        <dbReference type="SAM" id="MobiDB-lite"/>
    </source>
</evidence>
<proteinExistence type="inferred from homology"/>
<name>A0AAD9EEX6_9PEZI</name>
<sequence length="369" mass="41620">MSTADVQAPQHPAGAIEAADEPVDPSEFDPVEWDRSSADSASLTSSVLDHEYENGRRFHRFRHGRYPMPNDETEQDREDMKHTMFLELLDGDLFLAPIGDDPQKIIDIGTGTGKWAIEGISWRLDRRGPYTNPSVPVGDLYPGASVLGIDLSPIQPSWAPPNVKFLVDDAEDEWLNGDDYDFVHFRAMAPLLRKLDMVLADAYNHMKPGAWIEFQELHGQIHCDDGTMADDDKLKEFYELVVEAFQNLGLDLHKARDLRPHLEAAGFKDIHCEIKKIPIGIWPKDPTQRVIGKYSRQAIEMAAPAFTGKPFEAMGISKVESQVWCATVKKDMEDLSKHRYYNMFFWYAQKPKDAPVRDDGAGSSGEDDA</sequence>
<dbReference type="PANTHER" id="PTHR43591:SF10">
    <property type="entry name" value="ABC TRANSMEMBRANE TYPE-1 DOMAIN-CONTAINING PROTEIN-RELATED"/>
    <property type="match status" value="1"/>
</dbReference>
<dbReference type="AlphaFoldDB" id="A0AAD9EEX6"/>
<dbReference type="SUPFAM" id="SSF53335">
    <property type="entry name" value="S-adenosyl-L-methionine-dependent methyltransferases"/>
    <property type="match status" value="1"/>
</dbReference>
<accession>A0AAD9EEX6</accession>
<dbReference type="Proteomes" id="UP001243330">
    <property type="component" value="Unassembled WGS sequence"/>
</dbReference>
<feature type="compositionally biased region" description="Acidic residues" evidence="2">
    <location>
        <begin position="18"/>
        <end position="31"/>
    </location>
</feature>
<keyword evidence="4" id="KW-1185">Reference proteome</keyword>
<dbReference type="EMBL" id="JAQOWY010000162">
    <property type="protein sequence ID" value="KAK1848774.1"/>
    <property type="molecule type" value="Genomic_DNA"/>
</dbReference>
<dbReference type="GO" id="GO:0032259">
    <property type="term" value="P:methylation"/>
    <property type="evidence" value="ECO:0007669"/>
    <property type="project" value="UniProtKB-KW"/>
</dbReference>
<evidence type="ECO:0000256" key="1">
    <source>
        <dbReference type="ARBA" id="ARBA00038158"/>
    </source>
</evidence>
<organism evidence="3 4">
    <name type="scientific">Colletotrichum chrysophilum</name>
    <dbReference type="NCBI Taxonomy" id="1836956"/>
    <lineage>
        <taxon>Eukaryota</taxon>
        <taxon>Fungi</taxon>
        <taxon>Dikarya</taxon>
        <taxon>Ascomycota</taxon>
        <taxon>Pezizomycotina</taxon>
        <taxon>Sordariomycetes</taxon>
        <taxon>Hypocreomycetidae</taxon>
        <taxon>Glomerellales</taxon>
        <taxon>Glomerellaceae</taxon>
        <taxon>Colletotrichum</taxon>
        <taxon>Colletotrichum gloeosporioides species complex</taxon>
    </lineage>
</organism>
<evidence type="ECO:0000313" key="4">
    <source>
        <dbReference type="Proteomes" id="UP001243330"/>
    </source>
</evidence>
<dbReference type="InterPro" id="IPR029063">
    <property type="entry name" value="SAM-dependent_MTases_sf"/>
</dbReference>
<dbReference type="GO" id="GO:0008168">
    <property type="term" value="F:methyltransferase activity"/>
    <property type="evidence" value="ECO:0007669"/>
    <property type="project" value="UniProtKB-KW"/>
</dbReference>
<comment type="caution">
    <text evidence="3">The sequence shown here is derived from an EMBL/GenBank/DDBJ whole genome shotgun (WGS) entry which is preliminary data.</text>
</comment>
<gene>
    <name evidence="3" type="ORF">CCHR01_08613</name>
</gene>